<dbReference type="VEuPathDB" id="FungiDB:SAPIO_CDS4287"/>
<evidence type="ECO:0000256" key="2">
    <source>
        <dbReference type="SAM" id="MobiDB-lite"/>
    </source>
</evidence>
<gene>
    <name evidence="4" type="ORF">SAPIO_CDS4287</name>
</gene>
<dbReference type="InterPro" id="IPR012677">
    <property type="entry name" value="Nucleotide-bd_a/b_plait_sf"/>
</dbReference>
<dbReference type="RefSeq" id="XP_016643473.1">
    <property type="nucleotide sequence ID" value="XM_016786871.1"/>
</dbReference>
<feature type="compositionally biased region" description="Basic and acidic residues" evidence="2">
    <location>
        <begin position="67"/>
        <end position="76"/>
    </location>
</feature>
<feature type="region of interest" description="Disordered" evidence="2">
    <location>
        <begin position="1"/>
        <end position="99"/>
    </location>
</feature>
<feature type="compositionally biased region" description="Basic and acidic residues" evidence="2">
    <location>
        <begin position="39"/>
        <end position="60"/>
    </location>
</feature>
<dbReference type="HOGENOM" id="CLU_345177_0_0_1"/>
<comment type="caution">
    <text evidence="4">The sequence shown here is derived from an EMBL/GenBank/DDBJ whole genome shotgun (WGS) entry which is preliminary data.</text>
</comment>
<evidence type="ECO:0000256" key="1">
    <source>
        <dbReference type="PROSITE-ProRule" id="PRU00176"/>
    </source>
</evidence>
<dbReference type="Pfam" id="PF14388">
    <property type="entry name" value="DUF4419"/>
    <property type="match status" value="1"/>
</dbReference>
<dbReference type="SUPFAM" id="SSF54928">
    <property type="entry name" value="RNA-binding domain, RBD"/>
    <property type="match status" value="2"/>
</dbReference>
<dbReference type="GeneID" id="27723359"/>
<evidence type="ECO:0000259" key="3">
    <source>
        <dbReference type="PROSITE" id="PS50102"/>
    </source>
</evidence>
<reference evidence="4 5" key="1">
    <citation type="journal article" date="2014" name="Genome Announc.">
        <title>Draft genome sequence of the pathogenic fungus Scedosporium apiospermum.</title>
        <authorList>
            <person name="Vandeputte P."/>
            <person name="Ghamrawi S."/>
            <person name="Rechenmann M."/>
            <person name="Iltis A."/>
            <person name="Giraud S."/>
            <person name="Fleury M."/>
            <person name="Thornton C."/>
            <person name="Delhaes L."/>
            <person name="Meyer W."/>
            <person name="Papon N."/>
            <person name="Bouchara J.P."/>
        </authorList>
    </citation>
    <scope>NUCLEOTIDE SEQUENCE [LARGE SCALE GENOMIC DNA]</scope>
    <source>
        <strain evidence="4 5">IHEM 14462</strain>
    </source>
</reference>
<dbReference type="EMBL" id="JOWA01000091">
    <property type="protein sequence ID" value="KEZ43674.1"/>
    <property type="molecule type" value="Genomic_DNA"/>
</dbReference>
<feature type="region of interest" description="Disordered" evidence="2">
    <location>
        <begin position="772"/>
        <end position="791"/>
    </location>
</feature>
<dbReference type="GO" id="GO:0003723">
    <property type="term" value="F:RNA binding"/>
    <property type="evidence" value="ECO:0007669"/>
    <property type="project" value="UniProtKB-UniRule"/>
</dbReference>
<dbReference type="Proteomes" id="UP000028545">
    <property type="component" value="Unassembled WGS sequence"/>
</dbReference>
<feature type="domain" description="RRM" evidence="3">
    <location>
        <begin position="107"/>
        <end position="187"/>
    </location>
</feature>
<evidence type="ECO:0000313" key="5">
    <source>
        <dbReference type="Proteomes" id="UP000028545"/>
    </source>
</evidence>
<keyword evidence="1" id="KW-0694">RNA-binding</keyword>
<dbReference type="InterPro" id="IPR035979">
    <property type="entry name" value="RBD_domain_sf"/>
</dbReference>
<name>A0A084G8L2_PSEDA</name>
<feature type="region of interest" description="Disordered" evidence="2">
    <location>
        <begin position="184"/>
        <end position="238"/>
    </location>
</feature>
<dbReference type="SMART" id="SM00360">
    <property type="entry name" value="RRM"/>
    <property type="match status" value="2"/>
</dbReference>
<dbReference type="PANTHER" id="PTHR31252:SF11">
    <property type="entry name" value="DUF4419 DOMAIN-CONTAINING PROTEIN"/>
    <property type="match status" value="1"/>
</dbReference>
<dbReference type="PROSITE" id="PS50102">
    <property type="entry name" value="RRM"/>
    <property type="match status" value="2"/>
</dbReference>
<evidence type="ECO:0000313" key="4">
    <source>
        <dbReference type="EMBL" id="KEZ43674.1"/>
    </source>
</evidence>
<dbReference type="Gene3D" id="3.30.70.330">
    <property type="match status" value="2"/>
</dbReference>
<feature type="compositionally biased region" description="Polar residues" evidence="2">
    <location>
        <begin position="776"/>
        <end position="791"/>
    </location>
</feature>
<protein>
    <recommendedName>
        <fullName evidence="3">RRM domain-containing protein</fullName>
    </recommendedName>
</protein>
<dbReference type="Pfam" id="PF00076">
    <property type="entry name" value="RRM_1"/>
    <property type="match status" value="1"/>
</dbReference>
<feature type="compositionally biased region" description="Low complexity" evidence="2">
    <location>
        <begin position="186"/>
        <end position="202"/>
    </location>
</feature>
<dbReference type="OrthoDB" id="272703at2759"/>
<feature type="domain" description="RRM" evidence="3">
    <location>
        <begin position="251"/>
        <end position="339"/>
    </location>
</feature>
<dbReference type="PANTHER" id="PTHR31252">
    <property type="entry name" value="DUF4419 DOMAIN-CONTAINING PROTEIN"/>
    <property type="match status" value="1"/>
</dbReference>
<dbReference type="InterPro" id="IPR000504">
    <property type="entry name" value="RRM_dom"/>
</dbReference>
<sequence length="819" mass="91534">MDRTTPQDSVSEESPRRREPPRSLLSNNWRVRDTAPQPKQDERSNYASRDSPRSGNDTRKAPFGQKNDWRNRREEPTGNSTTAATGSPQRAASGRPIEDSKALAEGRRIYIGNLFYHIRPEQVTESLRAEGFGAIEKIHISIDPVTGRNPGYCFVEFESRDVAEAAIRGMAGVLIEDRPLKTGTCQPKQQQQRPKQSPWSQQGSWRPREFKPTFERWGNWTDEGGEALENGQGPNGAEEHLRSVVEDEQRCRVYVGGLGAAASHEEHDQELRAIFKDFDQDVVAIGKRVTPHQSTWTKPGKHHFAFVDLASEEAVQAAIKALNGMTWQGSRLRVNVSKSIPRKIQERGVPYSDMPVIAHSKLPRLSQCSVTVEGRTPATSDMFAQGLEFGFYSKALMAIKKGPEMSLGGRGVLQASYVVVFTVARFGAWWPLFSRINRRPWLAKKLVTDPTKLLKVASRDDADKCTNTIASSISSTSTPPEGIIPSKSGLVEAGLHAWNHHNNLVLRSDDFWIAILSQLNFYINRHAERLRGFFSTDYALFADLTADAIGDNVKDPELKEWILPNFSTTTGEVRTTTAVLFMGAMQAYFPYSFSSIRCGIPRVTLLGEKEDWINLQRPIDKILLWGPEAERYHRDLAPILKYILASFDNPTSDEVSGFWAKMVSKYGPAHASGNAGPYITGWLTGLFLWNDKGNVRSEVGRMNRPSSDRKLCVIDDAKYAYLELGKRLNPAVASVPVTVSQIDEDGRVARKLSTMMVAGCWGYRPCSVEEGPGSETIFQNQPQSTNGSSEAPIISSETQVRGSTYIQPVHFWWIYEVHG</sequence>
<dbReference type="InterPro" id="IPR025533">
    <property type="entry name" value="DUF4419"/>
</dbReference>
<accession>A0A084G8L2</accession>
<dbReference type="KEGG" id="sapo:SAPIO_CDS4287"/>
<feature type="compositionally biased region" description="Polar residues" evidence="2">
    <location>
        <begin position="77"/>
        <end position="90"/>
    </location>
</feature>
<proteinExistence type="predicted"/>
<dbReference type="AlphaFoldDB" id="A0A084G8L2"/>
<keyword evidence="5" id="KW-1185">Reference proteome</keyword>
<organism evidence="4 5">
    <name type="scientific">Pseudallescheria apiosperma</name>
    <name type="common">Scedosporium apiospermum</name>
    <dbReference type="NCBI Taxonomy" id="563466"/>
    <lineage>
        <taxon>Eukaryota</taxon>
        <taxon>Fungi</taxon>
        <taxon>Dikarya</taxon>
        <taxon>Ascomycota</taxon>
        <taxon>Pezizomycotina</taxon>
        <taxon>Sordariomycetes</taxon>
        <taxon>Hypocreomycetidae</taxon>
        <taxon>Microascales</taxon>
        <taxon>Microascaceae</taxon>
        <taxon>Scedosporium</taxon>
    </lineage>
</organism>